<dbReference type="VEuPathDB" id="FungiDB:RhiirFUN_015701"/>
<dbReference type="EMBL" id="LLXH01003511">
    <property type="protein sequence ID" value="PKC54132.1"/>
    <property type="molecule type" value="Genomic_DNA"/>
</dbReference>
<reference evidence="4 5" key="2">
    <citation type="submission" date="2017-10" db="EMBL/GenBank/DDBJ databases">
        <title>Genome analyses suggest a sexual origin of heterokaryosis in a supposedly ancient asexual fungus.</title>
        <authorList>
            <person name="Corradi N."/>
            <person name="Sedzielewska K."/>
            <person name="Noel J."/>
            <person name="Charron P."/>
            <person name="Farinelli L."/>
            <person name="Marton T."/>
            <person name="Kruger M."/>
            <person name="Pelin A."/>
            <person name="Brachmann A."/>
            <person name="Corradi N."/>
        </authorList>
    </citation>
    <scope>NUCLEOTIDE SEQUENCE [LARGE SCALE GENOMIC DNA]</scope>
    <source>
        <strain evidence="4 5">A1</strain>
    </source>
</reference>
<evidence type="ECO:0000313" key="5">
    <source>
        <dbReference type="Proteomes" id="UP000232688"/>
    </source>
</evidence>
<evidence type="ECO:0000256" key="2">
    <source>
        <dbReference type="SAM" id="Phobius"/>
    </source>
</evidence>
<feature type="transmembrane region" description="Helical" evidence="2">
    <location>
        <begin position="20"/>
        <end position="39"/>
    </location>
</feature>
<dbReference type="InterPro" id="IPR002068">
    <property type="entry name" value="A-crystallin/Hsp20_dom"/>
</dbReference>
<name>A0A2N0QSV2_9GLOM</name>
<feature type="non-terminal residue" evidence="4">
    <location>
        <position position="1"/>
    </location>
</feature>
<evidence type="ECO:0000313" key="4">
    <source>
        <dbReference type="EMBL" id="PKC54132.1"/>
    </source>
</evidence>
<feature type="domain" description="SHSP" evidence="3">
    <location>
        <begin position="178"/>
        <end position="290"/>
    </location>
</feature>
<dbReference type="Gene3D" id="2.60.40.790">
    <property type="match status" value="1"/>
</dbReference>
<reference evidence="4 5" key="1">
    <citation type="submission" date="2017-10" db="EMBL/GenBank/DDBJ databases">
        <title>Extensive intraspecific genome diversity in a model arbuscular mycorrhizal fungus.</title>
        <authorList>
            <person name="Chen E.C.H."/>
            <person name="Morin E."/>
            <person name="Baudet D."/>
            <person name="Noel J."/>
            <person name="Ndikumana S."/>
            <person name="Charron P."/>
            <person name="St-Onge C."/>
            <person name="Giorgi J."/>
            <person name="Grigoriev I.V."/>
            <person name="Roux C."/>
            <person name="Martin F.M."/>
            <person name="Corradi N."/>
        </authorList>
    </citation>
    <scope>NUCLEOTIDE SEQUENCE [LARGE SCALE GENOMIC DNA]</scope>
    <source>
        <strain evidence="4 5">A1</strain>
    </source>
</reference>
<dbReference type="VEuPathDB" id="FungiDB:FUN_007797"/>
<gene>
    <name evidence="4" type="ORF">RhiirA1_403840</name>
</gene>
<keyword evidence="2" id="KW-1133">Transmembrane helix</keyword>
<keyword evidence="2" id="KW-0472">Membrane</keyword>
<dbReference type="Proteomes" id="UP000232688">
    <property type="component" value="Unassembled WGS sequence"/>
</dbReference>
<proteinExistence type="inferred from homology"/>
<keyword evidence="2" id="KW-0812">Transmembrane</keyword>
<evidence type="ECO:0000259" key="3">
    <source>
        <dbReference type="PROSITE" id="PS01031"/>
    </source>
</evidence>
<dbReference type="VEuPathDB" id="FungiDB:RhiirA1_403840"/>
<organism evidence="4 5">
    <name type="scientific">Rhizophagus irregularis</name>
    <dbReference type="NCBI Taxonomy" id="588596"/>
    <lineage>
        <taxon>Eukaryota</taxon>
        <taxon>Fungi</taxon>
        <taxon>Fungi incertae sedis</taxon>
        <taxon>Mucoromycota</taxon>
        <taxon>Glomeromycotina</taxon>
        <taxon>Glomeromycetes</taxon>
        <taxon>Glomerales</taxon>
        <taxon>Glomeraceae</taxon>
        <taxon>Rhizophagus</taxon>
    </lineage>
</organism>
<dbReference type="AlphaFoldDB" id="A0A2N0QSV2"/>
<evidence type="ECO:0000256" key="1">
    <source>
        <dbReference type="PROSITE-ProRule" id="PRU00285"/>
    </source>
</evidence>
<dbReference type="InterPro" id="IPR008978">
    <property type="entry name" value="HSP20-like_chaperone"/>
</dbReference>
<dbReference type="PROSITE" id="PS01031">
    <property type="entry name" value="SHSP"/>
    <property type="match status" value="1"/>
</dbReference>
<accession>A0A2N0QSV2</accession>
<feature type="transmembrane region" description="Helical" evidence="2">
    <location>
        <begin position="46"/>
        <end position="66"/>
    </location>
</feature>
<dbReference type="SUPFAM" id="SSF49764">
    <property type="entry name" value="HSP20-like chaperones"/>
    <property type="match status" value="1"/>
</dbReference>
<comment type="similarity">
    <text evidence="1">Belongs to the small heat shock protein (HSP20) family.</text>
</comment>
<sequence length="290" mass="34466">VFMSPFYVAFLKVFMSPFYVTFLKVFMLLFYVAFYVAFLCRLFKGFYVAFLCHLFMSPFKGFYVAFLCRLFKGFYVTFFDKETCHPDACALFLGGDNLADLQSKVIEDWIRVNDEIPQDFIHVIKKKKDDYGFIHFENEHYREVFFNKVKGLRINLDKEKKVVVKFQPVKRKFDHYSNKHDPVGRPCHDLFDNRTHFIIIVSLPSIVEENEIELHMEGEEIIISGKYKELNFNGDILKKLIPVGDFEYTFTLPSKINHNSKVKIEKIENSNIFKIKIKKEENKRIKLLFE</sequence>
<comment type="caution">
    <text evidence="4">The sequence shown here is derived from an EMBL/GenBank/DDBJ whole genome shotgun (WGS) entry which is preliminary data.</text>
</comment>
<protein>
    <recommendedName>
        <fullName evidence="3">SHSP domain-containing protein</fullName>
    </recommendedName>
</protein>